<comment type="caution">
    <text evidence="1">The sequence shown here is derived from an EMBL/GenBank/DDBJ whole genome shotgun (WGS) entry which is preliminary data.</text>
</comment>
<dbReference type="AlphaFoldDB" id="A0A3M7Q9L6"/>
<dbReference type="Proteomes" id="UP000276133">
    <property type="component" value="Unassembled WGS sequence"/>
</dbReference>
<evidence type="ECO:0000313" key="1">
    <source>
        <dbReference type="EMBL" id="RNA08086.1"/>
    </source>
</evidence>
<gene>
    <name evidence="1" type="ORF">BpHYR1_023303</name>
</gene>
<sequence>MFGLAKEHCSENCSVPAIKV</sequence>
<protein>
    <submittedName>
        <fullName evidence="1">Uncharacterized protein</fullName>
    </submittedName>
</protein>
<evidence type="ECO:0000313" key="2">
    <source>
        <dbReference type="Proteomes" id="UP000276133"/>
    </source>
</evidence>
<accession>A0A3M7Q9L6</accession>
<keyword evidence="2" id="KW-1185">Reference proteome</keyword>
<reference evidence="1 2" key="1">
    <citation type="journal article" date="2018" name="Sci. Rep.">
        <title>Genomic signatures of local adaptation to the degree of environmental predictability in rotifers.</title>
        <authorList>
            <person name="Franch-Gras L."/>
            <person name="Hahn C."/>
            <person name="Garcia-Roger E.M."/>
            <person name="Carmona M.J."/>
            <person name="Serra M."/>
            <person name="Gomez A."/>
        </authorList>
    </citation>
    <scope>NUCLEOTIDE SEQUENCE [LARGE SCALE GENOMIC DNA]</scope>
    <source>
        <strain evidence="1">HYR1</strain>
    </source>
</reference>
<dbReference type="EMBL" id="REGN01006859">
    <property type="protein sequence ID" value="RNA08086.1"/>
    <property type="molecule type" value="Genomic_DNA"/>
</dbReference>
<organism evidence="1 2">
    <name type="scientific">Brachionus plicatilis</name>
    <name type="common">Marine rotifer</name>
    <name type="synonym">Brachionus muelleri</name>
    <dbReference type="NCBI Taxonomy" id="10195"/>
    <lineage>
        <taxon>Eukaryota</taxon>
        <taxon>Metazoa</taxon>
        <taxon>Spiralia</taxon>
        <taxon>Gnathifera</taxon>
        <taxon>Rotifera</taxon>
        <taxon>Eurotatoria</taxon>
        <taxon>Monogononta</taxon>
        <taxon>Pseudotrocha</taxon>
        <taxon>Ploima</taxon>
        <taxon>Brachionidae</taxon>
        <taxon>Brachionus</taxon>
    </lineage>
</organism>
<proteinExistence type="predicted"/>
<name>A0A3M7Q9L6_BRAPC</name>